<feature type="signal peptide" evidence="4">
    <location>
        <begin position="1"/>
        <end position="26"/>
    </location>
</feature>
<gene>
    <name evidence="5" type="ORF">J2X20_001474</name>
</gene>
<evidence type="ECO:0000256" key="3">
    <source>
        <dbReference type="ARBA" id="ARBA00022729"/>
    </source>
</evidence>
<dbReference type="EMBL" id="JAVDXU010000001">
    <property type="protein sequence ID" value="MDR7268845.1"/>
    <property type="molecule type" value="Genomic_DNA"/>
</dbReference>
<feature type="chain" id="PRO_5045212922" evidence="4">
    <location>
        <begin position="27"/>
        <end position="340"/>
    </location>
</feature>
<evidence type="ECO:0000256" key="4">
    <source>
        <dbReference type="SAM" id="SignalP"/>
    </source>
</evidence>
<reference evidence="5 6" key="1">
    <citation type="submission" date="2023-07" db="EMBL/GenBank/DDBJ databases">
        <title>Sorghum-associated microbial communities from plants grown in Nebraska, USA.</title>
        <authorList>
            <person name="Schachtman D."/>
        </authorList>
    </citation>
    <scope>NUCLEOTIDE SEQUENCE [LARGE SCALE GENOMIC DNA]</scope>
    <source>
        <strain evidence="5 6">BE314</strain>
    </source>
</reference>
<evidence type="ECO:0000256" key="1">
    <source>
        <dbReference type="ARBA" id="ARBA00009023"/>
    </source>
</evidence>
<comment type="similarity">
    <text evidence="1">Belongs to the bacterial solute-binding protein 7 family.</text>
</comment>
<dbReference type="PANTHER" id="PTHR33376:SF7">
    <property type="entry name" value="C4-DICARBOXYLATE-BINDING PROTEIN DCTB"/>
    <property type="match status" value="1"/>
</dbReference>
<dbReference type="InterPro" id="IPR004682">
    <property type="entry name" value="TRAP_DctP"/>
</dbReference>
<evidence type="ECO:0000313" key="6">
    <source>
        <dbReference type="Proteomes" id="UP001180453"/>
    </source>
</evidence>
<organism evidence="5 6">
    <name type="scientific">Roseateles saccharophilus</name>
    <name type="common">Pseudomonas saccharophila</name>
    <dbReference type="NCBI Taxonomy" id="304"/>
    <lineage>
        <taxon>Bacteria</taxon>
        <taxon>Pseudomonadati</taxon>
        <taxon>Pseudomonadota</taxon>
        <taxon>Betaproteobacteria</taxon>
        <taxon>Burkholderiales</taxon>
        <taxon>Sphaerotilaceae</taxon>
        <taxon>Roseateles</taxon>
    </lineage>
</organism>
<dbReference type="PIRSF" id="PIRSF006470">
    <property type="entry name" value="DctB"/>
    <property type="match status" value="1"/>
</dbReference>
<dbReference type="Gene3D" id="3.40.190.170">
    <property type="entry name" value="Bacterial extracellular solute-binding protein, family 7"/>
    <property type="match status" value="1"/>
</dbReference>
<protein>
    <submittedName>
        <fullName evidence="5">C4-dicarboxylate-binding protein DctP</fullName>
    </submittedName>
</protein>
<comment type="caution">
    <text evidence="5">The sequence shown here is derived from an EMBL/GenBank/DDBJ whole genome shotgun (WGS) entry which is preliminary data.</text>
</comment>
<dbReference type="InterPro" id="IPR018389">
    <property type="entry name" value="DctP_fam"/>
</dbReference>
<sequence length="340" mass="37484">MTRRPFLQASLAVGLTCALTPTLSHAQSAPILIKFSHVATADTPKGQGAERFKKLAEERTKGRVKVEVYPNSQLYKDKEELEALQLGSVQMLAPSVSKFGPFGIKEFEVFDLPFVTPDQASYQKAVGGDFGSAMLKKLDAKGVHGLAYWDAGFRVITANKPLRKPEDFKGLKIRINSSKVIDAQMRALGVMPQTLAFSEVYQALQTGVVDGADVTLSNVYTQKLYEVQKYVTLLHHSHQAYAVVVNRKFWEGLPKDLRTALESAMADATTYANGLTLAEERNAYDKIKAAGKAALVEPTPAERDAIRAVMVQTHKDMEGRLGRDTMQALYKATEFNVGKR</sequence>
<dbReference type="RefSeq" id="WP_310262996.1">
    <property type="nucleotide sequence ID" value="NZ_JAVDXU010000001.1"/>
</dbReference>
<keyword evidence="2" id="KW-0813">Transport</keyword>
<proteinExistence type="inferred from homology"/>
<dbReference type="Proteomes" id="UP001180453">
    <property type="component" value="Unassembled WGS sequence"/>
</dbReference>
<dbReference type="InterPro" id="IPR038404">
    <property type="entry name" value="TRAP_DctP_sf"/>
</dbReference>
<evidence type="ECO:0000313" key="5">
    <source>
        <dbReference type="EMBL" id="MDR7268845.1"/>
    </source>
</evidence>
<dbReference type="Pfam" id="PF03480">
    <property type="entry name" value="DctP"/>
    <property type="match status" value="1"/>
</dbReference>
<evidence type="ECO:0000256" key="2">
    <source>
        <dbReference type="ARBA" id="ARBA00022448"/>
    </source>
</evidence>
<keyword evidence="3 4" id="KW-0732">Signal</keyword>
<keyword evidence="6" id="KW-1185">Reference proteome</keyword>
<dbReference type="PANTHER" id="PTHR33376">
    <property type="match status" value="1"/>
</dbReference>
<accession>A0ABU1YJ25</accession>
<dbReference type="NCBIfam" id="TIGR00787">
    <property type="entry name" value="dctP"/>
    <property type="match status" value="1"/>
</dbReference>
<dbReference type="NCBIfam" id="NF037995">
    <property type="entry name" value="TRAP_S1"/>
    <property type="match status" value="1"/>
</dbReference>
<name>A0ABU1YJ25_ROSSA</name>